<keyword evidence="5" id="KW-0539">Nucleus</keyword>
<proteinExistence type="predicted"/>
<evidence type="ECO:0000256" key="7">
    <source>
        <dbReference type="SAM" id="MobiDB-lite"/>
    </source>
</evidence>
<dbReference type="Pfam" id="PF25996">
    <property type="entry name" value="HTH_CLF_N"/>
    <property type="match status" value="1"/>
</dbReference>
<dbReference type="Pfam" id="PF18264">
    <property type="entry name" value="preSET_CXC"/>
    <property type="match status" value="1"/>
</dbReference>
<keyword evidence="2" id="KW-0489">Methyltransferase</keyword>
<evidence type="ECO:0000256" key="5">
    <source>
        <dbReference type="ARBA" id="ARBA00023242"/>
    </source>
</evidence>
<keyword evidence="3" id="KW-0808">Transferase</keyword>
<evidence type="ECO:0000313" key="10">
    <source>
        <dbReference type="EMBL" id="KAL0457574.1"/>
    </source>
</evidence>
<feature type="domain" description="CXC" evidence="9">
    <location>
        <begin position="524"/>
        <end position="623"/>
    </location>
</feature>
<dbReference type="InterPro" id="IPR041355">
    <property type="entry name" value="Pre-SET_CXC"/>
</dbReference>
<gene>
    <name evidence="10" type="ORF">Slati_0384600</name>
</gene>
<dbReference type="SMART" id="SM00317">
    <property type="entry name" value="SET"/>
    <property type="match status" value="1"/>
</dbReference>
<dbReference type="InterPro" id="IPR045318">
    <property type="entry name" value="EZH1/2-like"/>
</dbReference>
<dbReference type="CDD" id="cd10519">
    <property type="entry name" value="SET_EZH"/>
    <property type="match status" value="1"/>
</dbReference>
<feature type="region of interest" description="Disordered" evidence="7">
    <location>
        <begin position="303"/>
        <end position="322"/>
    </location>
</feature>
<evidence type="ECO:0000256" key="4">
    <source>
        <dbReference type="ARBA" id="ARBA00022691"/>
    </source>
</evidence>
<dbReference type="Pfam" id="PF00856">
    <property type="entry name" value="SET"/>
    <property type="match status" value="1"/>
</dbReference>
<dbReference type="PANTHER" id="PTHR45747">
    <property type="entry name" value="HISTONE-LYSINE N-METHYLTRANSFERASE E(Z)"/>
    <property type="match status" value="1"/>
</dbReference>
<dbReference type="SMART" id="SM01114">
    <property type="entry name" value="CXC"/>
    <property type="match status" value="1"/>
</dbReference>
<feature type="region of interest" description="Disordered" evidence="7">
    <location>
        <begin position="760"/>
        <end position="787"/>
    </location>
</feature>
<dbReference type="EMBL" id="JACGWN010000002">
    <property type="protein sequence ID" value="KAL0457574.1"/>
    <property type="molecule type" value="Genomic_DNA"/>
</dbReference>
<feature type="compositionally biased region" description="Basic and acidic residues" evidence="7">
    <location>
        <begin position="763"/>
        <end position="774"/>
    </location>
</feature>
<evidence type="ECO:0000256" key="3">
    <source>
        <dbReference type="ARBA" id="ARBA00022679"/>
    </source>
</evidence>
<dbReference type="GO" id="GO:0140951">
    <property type="term" value="F:histone H3K27 trimethyltransferase activity"/>
    <property type="evidence" value="ECO:0007669"/>
    <property type="project" value="UniProtKB-EC"/>
</dbReference>
<dbReference type="GO" id="GO:0003682">
    <property type="term" value="F:chromatin binding"/>
    <property type="evidence" value="ECO:0007669"/>
    <property type="project" value="TreeGrafter"/>
</dbReference>
<dbReference type="Gene3D" id="2.170.270.10">
    <property type="entry name" value="SET domain"/>
    <property type="match status" value="1"/>
</dbReference>
<dbReference type="FunFam" id="2.170.270.10:FF:000001">
    <property type="entry name" value="Putative histone-lysine N-methyltransferase EZH2"/>
    <property type="match status" value="1"/>
</dbReference>
<dbReference type="InterPro" id="IPR026489">
    <property type="entry name" value="CXC_dom"/>
</dbReference>
<dbReference type="InterPro" id="IPR046341">
    <property type="entry name" value="SET_dom_sf"/>
</dbReference>
<dbReference type="InterPro" id="IPR025778">
    <property type="entry name" value="Hist-Lys_N-MeTrfase_plant"/>
</dbReference>
<dbReference type="InterPro" id="IPR058609">
    <property type="entry name" value="HTH_CLF-like"/>
</dbReference>
<name>A0AAW2XWQ5_9LAMI</name>
<dbReference type="SUPFAM" id="SSF82199">
    <property type="entry name" value="SET domain"/>
    <property type="match status" value="1"/>
</dbReference>
<comment type="subcellular location">
    <subcellularLocation>
        <location evidence="1">Nucleus</location>
    </subcellularLocation>
</comment>
<keyword evidence="4" id="KW-0949">S-adenosyl-L-methionine</keyword>
<dbReference type="PROSITE" id="PS51633">
    <property type="entry name" value="CXC"/>
    <property type="match status" value="1"/>
</dbReference>
<evidence type="ECO:0000259" key="9">
    <source>
        <dbReference type="PROSITE" id="PS51633"/>
    </source>
</evidence>
<dbReference type="PANTHER" id="PTHR45747:SF14">
    <property type="entry name" value="HISTONE-LYSINE N-METHYLTRANSFERASE EZA1"/>
    <property type="match status" value="1"/>
</dbReference>
<dbReference type="InterPro" id="IPR033467">
    <property type="entry name" value="Tesmin/TSO1-like_CXC"/>
</dbReference>
<dbReference type="AlphaFoldDB" id="A0AAW2XWQ5"/>
<dbReference type="GO" id="GO:0050793">
    <property type="term" value="P:regulation of developmental process"/>
    <property type="evidence" value="ECO:0007669"/>
    <property type="project" value="UniProtKB-ARBA"/>
</dbReference>
<evidence type="ECO:0000259" key="8">
    <source>
        <dbReference type="PROSITE" id="PS50280"/>
    </source>
</evidence>
<dbReference type="PROSITE" id="PS50280">
    <property type="entry name" value="SET"/>
    <property type="match status" value="1"/>
</dbReference>
<accession>A0AAW2XWQ5</accession>
<evidence type="ECO:0000256" key="2">
    <source>
        <dbReference type="ARBA" id="ARBA00022603"/>
    </source>
</evidence>
<dbReference type="GO" id="GO:0031507">
    <property type="term" value="P:heterochromatin formation"/>
    <property type="evidence" value="ECO:0007669"/>
    <property type="project" value="TreeGrafter"/>
</dbReference>
<dbReference type="GO" id="GO:0031519">
    <property type="term" value="C:PcG protein complex"/>
    <property type="evidence" value="ECO:0007669"/>
    <property type="project" value="InterPro"/>
</dbReference>
<feature type="domain" description="SET" evidence="8">
    <location>
        <begin position="637"/>
        <end position="752"/>
    </location>
</feature>
<comment type="caution">
    <text evidence="10">The sequence shown here is derived from an EMBL/GenBank/DDBJ whole genome shotgun (WGS) entry which is preliminary data.</text>
</comment>
<protein>
    <submittedName>
        <fullName evidence="10">Histone-lysine N-methyltransferase EZA1</fullName>
    </submittedName>
</protein>
<reference evidence="10" key="1">
    <citation type="submission" date="2020-06" db="EMBL/GenBank/DDBJ databases">
        <authorList>
            <person name="Li T."/>
            <person name="Hu X."/>
            <person name="Zhang T."/>
            <person name="Song X."/>
            <person name="Zhang H."/>
            <person name="Dai N."/>
            <person name="Sheng W."/>
            <person name="Hou X."/>
            <person name="Wei L."/>
        </authorList>
    </citation>
    <scope>NUCLEOTIDE SEQUENCE</scope>
    <source>
        <strain evidence="10">KEN1</strain>
        <tissue evidence="10">Leaf</tissue>
    </source>
</reference>
<evidence type="ECO:0000256" key="1">
    <source>
        <dbReference type="ARBA" id="ARBA00004123"/>
    </source>
</evidence>
<comment type="catalytic activity">
    <reaction evidence="6">
        <text>L-lysyl(27)-[histone H3] + 3 S-adenosyl-L-methionine = N(6),N(6),N(6)-trimethyl-L-lysyl(27)-[histone H3] + 3 S-adenosyl-L-homocysteine + 3 H(+)</text>
        <dbReference type="Rhea" id="RHEA:60292"/>
        <dbReference type="Rhea" id="RHEA-COMP:15535"/>
        <dbReference type="Rhea" id="RHEA-COMP:15548"/>
        <dbReference type="ChEBI" id="CHEBI:15378"/>
        <dbReference type="ChEBI" id="CHEBI:29969"/>
        <dbReference type="ChEBI" id="CHEBI:57856"/>
        <dbReference type="ChEBI" id="CHEBI:59789"/>
        <dbReference type="ChEBI" id="CHEBI:61961"/>
        <dbReference type="EC" id="2.1.1.356"/>
    </reaction>
</comment>
<feature type="compositionally biased region" description="Basic and acidic residues" evidence="7">
    <location>
        <begin position="312"/>
        <end position="322"/>
    </location>
</feature>
<organism evidence="10">
    <name type="scientific">Sesamum latifolium</name>
    <dbReference type="NCBI Taxonomy" id="2727402"/>
    <lineage>
        <taxon>Eukaryota</taxon>
        <taxon>Viridiplantae</taxon>
        <taxon>Streptophyta</taxon>
        <taxon>Embryophyta</taxon>
        <taxon>Tracheophyta</taxon>
        <taxon>Spermatophyta</taxon>
        <taxon>Magnoliopsida</taxon>
        <taxon>eudicotyledons</taxon>
        <taxon>Gunneridae</taxon>
        <taxon>Pentapetalae</taxon>
        <taxon>asterids</taxon>
        <taxon>lamiids</taxon>
        <taxon>Lamiales</taxon>
        <taxon>Pedaliaceae</taxon>
        <taxon>Sesamum</taxon>
    </lineage>
</organism>
<dbReference type="GO" id="GO:0032259">
    <property type="term" value="P:methylation"/>
    <property type="evidence" value="ECO:0007669"/>
    <property type="project" value="UniProtKB-KW"/>
</dbReference>
<dbReference type="InterPro" id="IPR001214">
    <property type="entry name" value="SET_dom"/>
</dbReference>
<dbReference type="PROSITE" id="PS51576">
    <property type="entry name" value="SAM_MT43_EZ"/>
    <property type="match status" value="1"/>
</dbReference>
<evidence type="ECO:0000256" key="6">
    <source>
        <dbReference type="ARBA" id="ARBA00048568"/>
    </source>
</evidence>
<reference evidence="10" key="2">
    <citation type="journal article" date="2024" name="Plant">
        <title>Genomic evolution and insights into agronomic trait innovations of Sesamum species.</title>
        <authorList>
            <person name="Miao H."/>
            <person name="Wang L."/>
            <person name="Qu L."/>
            <person name="Liu H."/>
            <person name="Sun Y."/>
            <person name="Le M."/>
            <person name="Wang Q."/>
            <person name="Wei S."/>
            <person name="Zheng Y."/>
            <person name="Lin W."/>
            <person name="Duan Y."/>
            <person name="Cao H."/>
            <person name="Xiong S."/>
            <person name="Wang X."/>
            <person name="Wei L."/>
            <person name="Li C."/>
            <person name="Ma Q."/>
            <person name="Ju M."/>
            <person name="Zhao R."/>
            <person name="Li G."/>
            <person name="Mu C."/>
            <person name="Tian Q."/>
            <person name="Mei H."/>
            <person name="Zhang T."/>
            <person name="Gao T."/>
            <person name="Zhang H."/>
        </authorList>
    </citation>
    <scope>NUCLEOTIDE SEQUENCE</scope>
    <source>
        <strain evidence="10">KEN1</strain>
    </source>
</reference>
<sequence length="787" mass="88343">MADLTYKLTQLKRQMQSERVASVGEKLEKNCTRVQAYVSDLKALAASRNDFNAVNDSVNFLSFRMDNPLCKVSGLNQGSVDRDNVDNEEVVFSTTAKLPLIEKLPPYTTWIFLDRNQRMADDQSVVGRRRIYYDQHGSEALICSDSEEELGETEGEKHEFSEVEDRILRVALEEFGVGDEVLNTLTQFVGGTSLEIQERCNMFMEKDRIMGKHKLQGSVEEGSEDNVFLDKSLSAALDSFDNLFCRRCLVFDCRLHGCSQILIYPSEKQSFPSDTEEDRKPCGDQCYLWLNGLKDLHKRSAVPLDGSQSKASNEEAHNLESKGKHRIYESTSSLAKASKVASDDLLTSSSKRLKLGVQDPLDHSTTTVDQFSEVGPLNEHELQMSTSTPVHAFYKHNVDALREACNTIGNSIKVPHRRSEWKTFEKDLYLKGLEIFGRNSCLIARSLLPGLKTCKEVSSYMYGDGAVMPRGSSAILSSFFEDVGKADMDYLEPEMLVKSRVCRKRGRARKVKSSWKSAGHPSLWRRIADGKDQPCKQYTPCGCQSLCGKQCPCLKNGTCCEKYCGCSKSCKNRFRGCHCAKSQCKSRQCPCFAAGRECDPDVCRNCWVSCGDGSLGEPPKRGDGQCGNMRLLLRQQQRILLSKSDVAGWGAFLKNSVNKNDYLGEYTGELISHREADKRGKIYDRANSSFLFDLNDQYVLDAYRKGDKLKFANHSSTPNCYAKVMLVAGDHRVGIFANERIEAGEELFYDYRYGPDQAPAWARKPEGSSKRDDSLAPQGRAKKHQSG</sequence>